<name>A0A9D4DG17_DREPO</name>
<comment type="caution">
    <text evidence="2">The sequence shown here is derived from an EMBL/GenBank/DDBJ whole genome shotgun (WGS) entry which is preliminary data.</text>
</comment>
<dbReference type="AlphaFoldDB" id="A0A9D4DG17"/>
<proteinExistence type="predicted"/>
<dbReference type="EMBL" id="JAIWYP010000010">
    <property type="protein sequence ID" value="KAH3748619.1"/>
    <property type="molecule type" value="Genomic_DNA"/>
</dbReference>
<evidence type="ECO:0000313" key="3">
    <source>
        <dbReference type="Proteomes" id="UP000828390"/>
    </source>
</evidence>
<accession>A0A9D4DG17</accession>
<feature type="compositionally biased region" description="Low complexity" evidence="1">
    <location>
        <begin position="79"/>
        <end position="94"/>
    </location>
</feature>
<protein>
    <submittedName>
        <fullName evidence="2">Uncharacterized protein</fullName>
    </submittedName>
</protein>
<organism evidence="2 3">
    <name type="scientific">Dreissena polymorpha</name>
    <name type="common">Zebra mussel</name>
    <name type="synonym">Mytilus polymorpha</name>
    <dbReference type="NCBI Taxonomy" id="45954"/>
    <lineage>
        <taxon>Eukaryota</taxon>
        <taxon>Metazoa</taxon>
        <taxon>Spiralia</taxon>
        <taxon>Lophotrochozoa</taxon>
        <taxon>Mollusca</taxon>
        <taxon>Bivalvia</taxon>
        <taxon>Autobranchia</taxon>
        <taxon>Heteroconchia</taxon>
        <taxon>Euheterodonta</taxon>
        <taxon>Imparidentia</taxon>
        <taxon>Neoheterodontei</taxon>
        <taxon>Myida</taxon>
        <taxon>Dreissenoidea</taxon>
        <taxon>Dreissenidae</taxon>
        <taxon>Dreissena</taxon>
    </lineage>
</organism>
<sequence>MITILHNNTNTSNNKNTVVVVGVDYNLTVEAVSAARTTIELTVKITKQFHEIPDGILFVLTTLNMSWYAFAAINFQTPGSTTSTPTPQRPTSPSYAHSFVIGKQPSTSTGINGDFMMKELRNLQ</sequence>
<evidence type="ECO:0000313" key="2">
    <source>
        <dbReference type="EMBL" id="KAH3748619.1"/>
    </source>
</evidence>
<feature type="region of interest" description="Disordered" evidence="1">
    <location>
        <begin position="79"/>
        <end position="98"/>
    </location>
</feature>
<reference evidence="2" key="1">
    <citation type="journal article" date="2019" name="bioRxiv">
        <title>The Genome of the Zebra Mussel, Dreissena polymorpha: A Resource for Invasive Species Research.</title>
        <authorList>
            <person name="McCartney M.A."/>
            <person name="Auch B."/>
            <person name="Kono T."/>
            <person name="Mallez S."/>
            <person name="Zhang Y."/>
            <person name="Obille A."/>
            <person name="Becker A."/>
            <person name="Abrahante J.E."/>
            <person name="Garbe J."/>
            <person name="Badalamenti J.P."/>
            <person name="Herman A."/>
            <person name="Mangelson H."/>
            <person name="Liachko I."/>
            <person name="Sullivan S."/>
            <person name="Sone E.D."/>
            <person name="Koren S."/>
            <person name="Silverstein K.A.T."/>
            <person name="Beckman K.B."/>
            <person name="Gohl D.M."/>
        </authorList>
    </citation>
    <scope>NUCLEOTIDE SEQUENCE</scope>
    <source>
        <strain evidence="2">Duluth1</strain>
        <tissue evidence="2">Whole animal</tissue>
    </source>
</reference>
<keyword evidence="3" id="KW-1185">Reference proteome</keyword>
<reference evidence="2" key="2">
    <citation type="submission" date="2020-11" db="EMBL/GenBank/DDBJ databases">
        <authorList>
            <person name="McCartney M.A."/>
            <person name="Auch B."/>
            <person name="Kono T."/>
            <person name="Mallez S."/>
            <person name="Becker A."/>
            <person name="Gohl D.M."/>
            <person name="Silverstein K.A.T."/>
            <person name="Koren S."/>
            <person name="Bechman K.B."/>
            <person name="Herman A."/>
            <person name="Abrahante J.E."/>
            <person name="Garbe J."/>
        </authorList>
    </citation>
    <scope>NUCLEOTIDE SEQUENCE</scope>
    <source>
        <strain evidence="2">Duluth1</strain>
        <tissue evidence="2">Whole animal</tissue>
    </source>
</reference>
<dbReference type="Proteomes" id="UP000828390">
    <property type="component" value="Unassembled WGS sequence"/>
</dbReference>
<evidence type="ECO:0000256" key="1">
    <source>
        <dbReference type="SAM" id="MobiDB-lite"/>
    </source>
</evidence>
<gene>
    <name evidence="2" type="ORF">DPMN_183065</name>
</gene>